<dbReference type="InParanoid" id="A0A2K1IMB0"/>
<evidence type="ECO:0000313" key="2">
    <source>
        <dbReference type="EnsemblPlants" id="Pp3c22_4980V3.1"/>
    </source>
</evidence>
<dbReference type="Gramene" id="Pp3c22_4980V3.1">
    <property type="protein sequence ID" value="Pp3c22_4980V3.1"/>
    <property type="gene ID" value="Pp3c22_4980"/>
</dbReference>
<sequence>MAQKINPISMRLNLNCNINFRDYFDLIRPPMEKMFGFYLGHSFVYFFLNRLSRSRYIGLRATQLVELIRHIDDTTEKQQNEVSKYGFYIFNIKKGQVVLYPKHIKFCKYQKGRFKGCKANAIEVARCSINKEF</sequence>
<proteinExistence type="predicted"/>
<dbReference type="Proteomes" id="UP000006727">
    <property type="component" value="Chromosome 22"/>
</dbReference>
<evidence type="ECO:0000313" key="1">
    <source>
        <dbReference type="EMBL" id="PNR30409.1"/>
    </source>
</evidence>
<dbReference type="EnsemblPlants" id="Pp3c22_4980V3.1">
    <property type="protein sequence ID" value="Pp3c22_4980V3.1"/>
    <property type="gene ID" value="Pp3c22_4980"/>
</dbReference>
<name>A0A2K1IMB0_PHYPA</name>
<protein>
    <submittedName>
        <fullName evidence="1 2">Uncharacterized protein</fullName>
    </submittedName>
</protein>
<reference evidence="1 3" key="2">
    <citation type="journal article" date="2018" name="Plant J.">
        <title>The Physcomitrella patens chromosome-scale assembly reveals moss genome structure and evolution.</title>
        <authorList>
            <person name="Lang D."/>
            <person name="Ullrich K.K."/>
            <person name="Murat F."/>
            <person name="Fuchs J."/>
            <person name="Jenkins J."/>
            <person name="Haas F.B."/>
            <person name="Piednoel M."/>
            <person name="Gundlach H."/>
            <person name="Van Bel M."/>
            <person name="Meyberg R."/>
            <person name="Vives C."/>
            <person name="Morata J."/>
            <person name="Symeonidi A."/>
            <person name="Hiss M."/>
            <person name="Muchero W."/>
            <person name="Kamisugi Y."/>
            <person name="Saleh O."/>
            <person name="Blanc G."/>
            <person name="Decker E.L."/>
            <person name="van Gessel N."/>
            <person name="Grimwood J."/>
            <person name="Hayes R.D."/>
            <person name="Graham S.W."/>
            <person name="Gunter L.E."/>
            <person name="McDaniel S.F."/>
            <person name="Hoernstein S.N.W."/>
            <person name="Larsson A."/>
            <person name="Li F.W."/>
            <person name="Perroud P.F."/>
            <person name="Phillips J."/>
            <person name="Ranjan P."/>
            <person name="Rokshar D.S."/>
            <person name="Rothfels C.J."/>
            <person name="Schneider L."/>
            <person name="Shu S."/>
            <person name="Stevenson D.W."/>
            <person name="Thummler F."/>
            <person name="Tillich M."/>
            <person name="Villarreal Aguilar J.C."/>
            <person name="Widiez T."/>
            <person name="Wong G.K."/>
            <person name="Wymore A."/>
            <person name="Zhang Y."/>
            <person name="Zimmer A.D."/>
            <person name="Quatrano R.S."/>
            <person name="Mayer K.F.X."/>
            <person name="Goodstein D."/>
            <person name="Casacuberta J.M."/>
            <person name="Vandepoele K."/>
            <person name="Reski R."/>
            <person name="Cuming A.C."/>
            <person name="Tuskan G.A."/>
            <person name="Maumus F."/>
            <person name="Salse J."/>
            <person name="Schmutz J."/>
            <person name="Rensing S.A."/>
        </authorList>
    </citation>
    <scope>NUCLEOTIDE SEQUENCE [LARGE SCALE GENOMIC DNA]</scope>
    <source>
        <strain evidence="2 3">cv. Gransden 2004</strain>
    </source>
</reference>
<reference evidence="1 3" key="1">
    <citation type="journal article" date="2008" name="Science">
        <title>The Physcomitrella genome reveals evolutionary insights into the conquest of land by plants.</title>
        <authorList>
            <person name="Rensing S."/>
            <person name="Lang D."/>
            <person name="Zimmer A."/>
            <person name="Terry A."/>
            <person name="Salamov A."/>
            <person name="Shapiro H."/>
            <person name="Nishiyama T."/>
            <person name="Perroud P.-F."/>
            <person name="Lindquist E."/>
            <person name="Kamisugi Y."/>
            <person name="Tanahashi T."/>
            <person name="Sakakibara K."/>
            <person name="Fujita T."/>
            <person name="Oishi K."/>
            <person name="Shin-I T."/>
            <person name="Kuroki Y."/>
            <person name="Toyoda A."/>
            <person name="Suzuki Y."/>
            <person name="Hashimoto A."/>
            <person name="Yamaguchi K."/>
            <person name="Sugano A."/>
            <person name="Kohara Y."/>
            <person name="Fujiyama A."/>
            <person name="Anterola A."/>
            <person name="Aoki S."/>
            <person name="Ashton N."/>
            <person name="Barbazuk W.B."/>
            <person name="Barker E."/>
            <person name="Bennetzen J."/>
            <person name="Bezanilla M."/>
            <person name="Blankenship R."/>
            <person name="Cho S.H."/>
            <person name="Dutcher S."/>
            <person name="Estelle M."/>
            <person name="Fawcett J.A."/>
            <person name="Gundlach H."/>
            <person name="Hanada K."/>
            <person name="Heyl A."/>
            <person name="Hicks K.A."/>
            <person name="Hugh J."/>
            <person name="Lohr M."/>
            <person name="Mayer K."/>
            <person name="Melkozernov A."/>
            <person name="Murata T."/>
            <person name="Nelson D."/>
            <person name="Pils B."/>
            <person name="Prigge M."/>
            <person name="Reiss B."/>
            <person name="Renner T."/>
            <person name="Rombauts S."/>
            <person name="Rushton P."/>
            <person name="Sanderfoot A."/>
            <person name="Schween G."/>
            <person name="Shiu S.-H."/>
            <person name="Stueber K."/>
            <person name="Theodoulou F.L."/>
            <person name="Tu H."/>
            <person name="Van de Peer Y."/>
            <person name="Verrier P.J."/>
            <person name="Waters E."/>
            <person name="Wood A."/>
            <person name="Yang L."/>
            <person name="Cove D."/>
            <person name="Cuming A."/>
            <person name="Hasebe M."/>
            <person name="Lucas S."/>
            <person name="Mishler D.B."/>
            <person name="Reski R."/>
            <person name="Grigoriev I."/>
            <person name="Quatrano R.S."/>
            <person name="Boore J.L."/>
        </authorList>
    </citation>
    <scope>NUCLEOTIDE SEQUENCE [LARGE SCALE GENOMIC DNA]</scope>
    <source>
        <strain evidence="2 3">cv. Gransden 2004</strain>
    </source>
</reference>
<keyword evidence="3" id="KW-1185">Reference proteome</keyword>
<accession>A0A2K1IMB0</accession>
<reference evidence="2" key="3">
    <citation type="submission" date="2020-12" db="UniProtKB">
        <authorList>
            <consortium name="EnsemblPlants"/>
        </authorList>
    </citation>
    <scope>IDENTIFICATION</scope>
</reference>
<gene>
    <name evidence="1" type="ORF">PHYPA_026725</name>
</gene>
<organism evidence="1">
    <name type="scientific">Physcomitrium patens</name>
    <name type="common">Spreading-leaved earth moss</name>
    <name type="synonym">Physcomitrella patens</name>
    <dbReference type="NCBI Taxonomy" id="3218"/>
    <lineage>
        <taxon>Eukaryota</taxon>
        <taxon>Viridiplantae</taxon>
        <taxon>Streptophyta</taxon>
        <taxon>Embryophyta</taxon>
        <taxon>Bryophyta</taxon>
        <taxon>Bryophytina</taxon>
        <taxon>Bryopsida</taxon>
        <taxon>Funariidae</taxon>
        <taxon>Funariales</taxon>
        <taxon>Funariaceae</taxon>
        <taxon>Physcomitrium</taxon>
    </lineage>
</organism>
<evidence type="ECO:0000313" key="3">
    <source>
        <dbReference type="Proteomes" id="UP000006727"/>
    </source>
</evidence>
<dbReference type="EMBL" id="ABEU02000022">
    <property type="protein sequence ID" value="PNR30409.1"/>
    <property type="molecule type" value="Genomic_DNA"/>
</dbReference>
<dbReference type="AlphaFoldDB" id="A0A2K1IMB0"/>